<protein>
    <submittedName>
        <fullName evidence="2">Uncharacterized protein</fullName>
    </submittedName>
</protein>
<feature type="region of interest" description="Disordered" evidence="1">
    <location>
        <begin position="1"/>
        <end position="21"/>
    </location>
</feature>
<evidence type="ECO:0000256" key="1">
    <source>
        <dbReference type="SAM" id="MobiDB-lite"/>
    </source>
</evidence>
<dbReference type="EMBL" id="GL984088">
    <property type="protein sequence ID" value="EGR29967.1"/>
    <property type="molecule type" value="Genomic_DNA"/>
</dbReference>
<reference evidence="2 3" key="1">
    <citation type="submission" date="2011-07" db="EMBL/GenBank/DDBJ databases">
        <authorList>
            <person name="Coyne R."/>
            <person name="Brami D."/>
            <person name="Johnson J."/>
            <person name="Hostetler J."/>
            <person name="Hannick L."/>
            <person name="Clark T."/>
            <person name="Cassidy-Hanley D."/>
            <person name="Inman J."/>
        </authorList>
    </citation>
    <scope>NUCLEOTIDE SEQUENCE [LARGE SCALE GENOMIC DNA]</scope>
    <source>
        <strain evidence="2 3">G5</strain>
    </source>
</reference>
<evidence type="ECO:0000313" key="3">
    <source>
        <dbReference type="Proteomes" id="UP000008983"/>
    </source>
</evidence>
<name>G0QXT6_ICHMU</name>
<evidence type="ECO:0000313" key="2">
    <source>
        <dbReference type="EMBL" id="EGR29967.1"/>
    </source>
</evidence>
<dbReference type="Proteomes" id="UP000008983">
    <property type="component" value="Unassembled WGS sequence"/>
</dbReference>
<dbReference type="GeneID" id="14906081"/>
<dbReference type="InParanoid" id="G0QXT6"/>
<proteinExistence type="predicted"/>
<dbReference type="AlphaFoldDB" id="G0QXT6"/>
<gene>
    <name evidence="2" type="ORF">IMG5_145160</name>
</gene>
<keyword evidence="3" id="KW-1185">Reference proteome</keyword>
<organism evidence="2 3">
    <name type="scientific">Ichthyophthirius multifiliis</name>
    <name type="common">White spot disease agent</name>
    <name type="synonym">Ich</name>
    <dbReference type="NCBI Taxonomy" id="5932"/>
    <lineage>
        <taxon>Eukaryota</taxon>
        <taxon>Sar</taxon>
        <taxon>Alveolata</taxon>
        <taxon>Ciliophora</taxon>
        <taxon>Intramacronucleata</taxon>
        <taxon>Oligohymenophorea</taxon>
        <taxon>Hymenostomatida</taxon>
        <taxon>Ophryoglenina</taxon>
        <taxon>Ichthyophthirius</taxon>
    </lineage>
</organism>
<dbReference type="RefSeq" id="XP_004031203.1">
    <property type="nucleotide sequence ID" value="XM_004031155.1"/>
</dbReference>
<sequence>MSQNQSNNPLGQSLIDQQVKSNTSGTQFFRRSINEVPVPRFDSPFQFGRKSYQLTKAQPINIILSTETEIPPQQLPESEKTGEKTIQQAQKIIENQDFKKLLDFVEDNQDAIINTQKNPVQNSHRMSEVKKVTFLEGFGDQQDQNSLNFQTDRVSKIQQAARQTIFLSSSLNFNIDDVMGFEDNKFLIRNGGSRNIQICHKRKFNKCLRGLQKRNNRTKKLI</sequence>
<accession>G0QXT6</accession>